<evidence type="ECO:0000256" key="5">
    <source>
        <dbReference type="ARBA" id="ARBA00022723"/>
    </source>
</evidence>
<dbReference type="PANTHER" id="PTHR43394">
    <property type="entry name" value="ATP-DEPENDENT PERMEASE MDL1, MITOCHONDRIAL"/>
    <property type="match status" value="1"/>
</dbReference>
<keyword evidence="13" id="KW-0007">Acetylation</keyword>
<evidence type="ECO:0000259" key="22">
    <source>
        <dbReference type="PROSITE" id="PS50893"/>
    </source>
</evidence>
<feature type="domain" description="ABC transporter" evidence="22">
    <location>
        <begin position="451"/>
        <end position="690"/>
    </location>
</feature>
<keyword evidence="11" id="KW-1278">Translocase</keyword>
<name>A0A9Q1CHG7_HOLLE</name>
<keyword evidence="25" id="KW-1185">Reference proteome</keyword>
<evidence type="ECO:0000256" key="2">
    <source>
        <dbReference type="ARBA" id="ARBA00005580"/>
    </source>
</evidence>
<evidence type="ECO:0000256" key="18">
    <source>
        <dbReference type="ARBA" id="ARBA00072683"/>
    </source>
</evidence>
<dbReference type="GO" id="GO:0046872">
    <property type="term" value="F:metal ion binding"/>
    <property type="evidence" value="ECO:0007669"/>
    <property type="project" value="UniProtKB-KW"/>
</dbReference>
<proteinExistence type="inferred from homology"/>
<dbReference type="PROSITE" id="PS00211">
    <property type="entry name" value="ABC_TRANSPORTER_1"/>
    <property type="match status" value="1"/>
</dbReference>
<feature type="transmembrane region" description="Helical" evidence="21">
    <location>
        <begin position="393"/>
        <end position="411"/>
    </location>
</feature>
<dbReference type="GO" id="GO:0005743">
    <property type="term" value="C:mitochondrial inner membrane"/>
    <property type="evidence" value="ECO:0007669"/>
    <property type="project" value="UniProtKB-SubCell"/>
</dbReference>
<dbReference type="InterPro" id="IPR039421">
    <property type="entry name" value="Type_1_exporter"/>
</dbReference>
<dbReference type="Pfam" id="PF00005">
    <property type="entry name" value="ABC_tran"/>
    <property type="match status" value="1"/>
</dbReference>
<protein>
    <recommendedName>
        <fullName evidence="18">ATP-binding cassette sub-family B member 10, mitochondrial</fullName>
    </recommendedName>
    <alternativeName>
        <fullName evidence="19">ABC-mitochondrial erythroid protein</fullName>
    </alternativeName>
    <alternativeName>
        <fullName evidence="20">ATP-binding cassette transporter 10</fullName>
    </alternativeName>
</protein>
<feature type="transmembrane region" description="Helical" evidence="21">
    <location>
        <begin position="254"/>
        <end position="275"/>
    </location>
</feature>
<evidence type="ECO:0000256" key="13">
    <source>
        <dbReference type="ARBA" id="ARBA00022990"/>
    </source>
</evidence>
<feature type="domain" description="ABC transmembrane type-1" evidence="23">
    <location>
        <begin position="110"/>
        <end position="416"/>
    </location>
</feature>
<evidence type="ECO:0000256" key="15">
    <source>
        <dbReference type="ARBA" id="ARBA00023136"/>
    </source>
</evidence>
<keyword evidence="12 21" id="KW-1133">Transmembrane helix</keyword>
<evidence type="ECO:0000256" key="1">
    <source>
        <dbReference type="ARBA" id="ARBA00004448"/>
    </source>
</evidence>
<dbReference type="InterPro" id="IPR003439">
    <property type="entry name" value="ABC_transporter-like_ATP-bd"/>
</dbReference>
<dbReference type="PIRSF" id="PIRSF002773">
    <property type="entry name" value="ABC_prm/ATPase_B"/>
    <property type="match status" value="1"/>
</dbReference>
<dbReference type="Gene3D" id="3.40.50.300">
    <property type="entry name" value="P-loop containing nucleotide triphosphate hydrolases"/>
    <property type="match status" value="1"/>
</dbReference>
<feature type="transmembrane region" description="Helical" evidence="21">
    <location>
        <begin position="107"/>
        <end position="131"/>
    </location>
</feature>
<keyword evidence="8 24" id="KW-0067">ATP-binding</keyword>
<evidence type="ECO:0000259" key="23">
    <source>
        <dbReference type="PROSITE" id="PS50929"/>
    </source>
</evidence>
<dbReference type="CDD" id="cd03249">
    <property type="entry name" value="ABC_MTABC3_MDL1_MDL2"/>
    <property type="match status" value="1"/>
</dbReference>
<evidence type="ECO:0000256" key="20">
    <source>
        <dbReference type="ARBA" id="ARBA00083334"/>
    </source>
</evidence>
<dbReference type="Proteomes" id="UP001152320">
    <property type="component" value="Chromosome 3"/>
</dbReference>
<evidence type="ECO:0000256" key="4">
    <source>
        <dbReference type="ARBA" id="ARBA00022692"/>
    </source>
</evidence>
<dbReference type="OrthoDB" id="6500128at2759"/>
<dbReference type="GO" id="GO:0005524">
    <property type="term" value="F:ATP binding"/>
    <property type="evidence" value="ECO:0007669"/>
    <property type="project" value="UniProtKB-KW"/>
</dbReference>
<feature type="transmembrane region" description="Helical" evidence="21">
    <location>
        <begin position="151"/>
        <end position="175"/>
    </location>
</feature>
<dbReference type="GO" id="GO:0016887">
    <property type="term" value="F:ATP hydrolysis activity"/>
    <property type="evidence" value="ECO:0007669"/>
    <property type="project" value="InterPro"/>
</dbReference>
<evidence type="ECO:0000313" key="25">
    <source>
        <dbReference type="Proteomes" id="UP001152320"/>
    </source>
</evidence>
<keyword evidence="6" id="KW-0547">Nucleotide-binding</keyword>
<sequence>MVTRAFIFGHMKQEPFICFIKRTSLDYLKGHHKQLLYLPSSVLQRTCLLRTLHAPIRGRPNVFLRDLKCRNYSTKPAGKIVENGKKTFMPKSSEVKRLLSLAKPERFRLLGAIGLLLISSAVTISVPFAMGKVIDTIYKSSQDSSKMMEDLSLLCKVLVVVFFCGAAANFGRIFLMETSGQRIIKRLREKLYQSIVRQEIAFFDKTRTGELINRLSADASKVGNSVTRNVSDGLRSAVQVMGGVSMMFFTSPKLASIVLAIVPPMSIVAVLYGRFVRSISKKVQDSLAKSTESVLNEMKEKVNVCPYFMFKLAEERISSIRTVRAFAQEPREIQSYASRIQEVFQLTKKEAWMWGLFFSAMGLSGNLMILGVLYNGGMMMTESQITVGDLSAFLLYAAYVGISIGGLSSFYTELMGGIGASTRLWELTDKQPTIPLSVGERPAVSNLTGRIEFKNIDFSYPMRMDIPIFSNLSLVAPASSVTAIVGSSGSGKSTLASLLLRYYDPDGGCIELDGQDIRKLSPDWLRHQIGTVSQEPVLFSTTIAENIAYGAINPDDVPFDSIKDAAKTANAFDFISSFPNGFDTLVGERGLMLSGGQRQRIALARAVIKNPKIILLDEATSALDAESEYLVQDALERLMVGRTVITIAHRLSTIKNADNIAVLHQGMIVEIGSYEFLMGLEDGFFRKLVERQTVMA</sequence>
<dbReference type="InterPro" id="IPR003593">
    <property type="entry name" value="AAA+_ATPase"/>
</dbReference>
<dbReference type="PANTHER" id="PTHR43394:SF1">
    <property type="entry name" value="ATP-BINDING CASSETTE SUB-FAMILY B MEMBER 10, MITOCHONDRIAL"/>
    <property type="match status" value="1"/>
</dbReference>
<evidence type="ECO:0000256" key="9">
    <source>
        <dbReference type="ARBA" id="ARBA00022842"/>
    </source>
</evidence>
<dbReference type="GO" id="GO:0090374">
    <property type="term" value="P:oligopeptide export from mitochondrion"/>
    <property type="evidence" value="ECO:0007669"/>
    <property type="project" value="TreeGrafter"/>
</dbReference>
<dbReference type="InterPro" id="IPR011527">
    <property type="entry name" value="ABC1_TM_dom"/>
</dbReference>
<evidence type="ECO:0000256" key="14">
    <source>
        <dbReference type="ARBA" id="ARBA00023128"/>
    </source>
</evidence>
<evidence type="ECO:0000256" key="7">
    <source>
        <dbReference type="ARBA" id="ARBA00022792"/>
    </source>
</evidence>
<evidence type="ECO:0000256" key="11">
    <source>
        <dbReference type="ARBA" id="ARBA00022967"/>
    </source>
</evidence>
<dbReference type="CDD" id="cd18573">
    <property type="entry name" value="ABC_6TM_ABCB10_like"/>
    <property type="match status" value="1"/>
</dbReference>
<feature type="transmembrane region" description="Helical" evidence="21">
    <location>
        <begin position="351"/>
        <end position="373"/>
    </location>
</feature>
<evidence type="ECO:0000256" key="12">
    <source>
        <dbReference type="ARBA" id="ARBA00022989"/>
    </source>
</evidence>
<dbReference type="GO" id="GO:0015421">
    <property type="term" value="F:ABC-type oligopeptide transporter activity"/>
    <property type="evidence" value="ECO:0007669"/>
    <property type="project" value="TreeGrafter"/>
</dbReference>
<keyword evidence="5" id="KW-0479">Metal-binding</keyword>
<dbReference type="SMART" id="SM00382">
    <property type="entry name" value="AAA"/>
    <property type="match status" value="1"/>
</dbReference>
<keyword evidence="4 21" id="KW-0812">Transmembrane</keyword>
<dbReference type="Pfam" id="PF00664">
    <property type="entry name" value="ABC_membrane"/>
    <property type="match status" value="1"/>
</dbReference>
<evidence type="ECO:0000256" key="17">
    <source>
        <dbReference type="ARBA" id="ARBA00055589"/>
    </source>
</evidence>
<keyword evidence="3" id="KW-0813">Transport</keyword>
<dbReference type="PROSITE" id="PS50893">
    <property type="entry name" value="ABC_TRANSPORTER_2"/>
    <property type="match status" value="1"/>
</dbReference>
<evidence type="ECO:0000256" key="10">
    <source>
        <dbReference type="ARBA" id="ARBA00022946"/>
    </source>
</evidence>
<comment type="subcellular location">
    <subcellularLocation>
        <location evidence="1">Mitochondrion inner membrane</location>
        <topology evidence="1">Multi-pass membrane protein</topology>
    </subcellularLocation>
</comment>
<dbReference type="SUPFAM" id="SSF90123">
    <property type="entry name" value="ABC transporter transmembrane region"/>
    <property type="match status" value="1"/>
</dbReference>
<dbReference type="Gene3D" id="1.20.1560.10">
    <property type="entry name" value="ABC transporter type 1, transmembrane domain"/>
    <property type="match status" value="2"/>
</dbReference>
<evidence type="ECO:0000256" key="8">
    <source>
        <dbReference type="ARBA" id="ARBA00022840"/>
    </source>
</evidence>
<dbReference type="GO" id="GO:0042802">
    <property type="term" value="F:identical protein binding"/>
    <property type="evidence" value="ECO:0007669"/>
    <property type="project" value="UniProtKB-ARBA"/>
</dbReference>
<organism evidence="24 25">
    <name type="scientific">Holothuria leucospilota</name>
    <name type="common">Black long sea cucumber</name>
    <name type="synonym">Mertensiothuria leucospilota</name>
    <dbReference type="NCBI Taxonomy" id="206669"/>
    <lineage>
        <taxon>Eukaryota</taxon>
        <taxon>Metazoa</taxon>
        <taxon>Echinodermata</taxon>
        <taxon>Eleutherozoa</taxon>
        <taxon>Echinozoa</taxon>
        <taxon>Holothuroidea</taxon>
        <taxon>Aspidochirotacea</taxon>
        <taxon>Aspidochirotida</taxon>
        <taxon>Holothuriidae</taxon>
        <taxon>Holothuria</taxon>
    </lineage>
</organism>
<keyword evidence="7" id="KW-0999">Mitochondrion inner membrane</keyword>
<dbReference type="PROSITE" id="PS50929">
    <property type="entry name" value="ABC_TM1F"/>
    <property type="match status" value="1"/>
</dbReference>
<comment type="caution">
    <text evidence="24">The sequence shown here is derived from an EMBL/GenBank/DDBJ whole genome shotgun (WGS) entry which is preliminary data.</text>
</comment>
<evidence type="ECO:0000256" key="16">
    <source>
        <dbReference type="ARBA" id="ARBA00052250"/>
    </source>
</evidence>
<dbReference type="FunFam" id="3.40.50.300:FF:000403">
    <property type="entry name" value="ATP-binding cassette sub-family B member 8, mitochondrial"/>
    <property type="match status" value="1"/>
</dbReference>
<dbReference type="SUPFAM" id="SSF52540">
    <property type="entry name" value="P-loop containing nucleoside triphosphate hydrolases"/>
    <property type="match status" value="1"/>
</dbReference>
<dbReference type="AlphaFoldDB" id="A0A9Q1CHG7"/>
<comment type="function">
    <text evidence="17">ATP-dependent transporter located in the mitochondrial inner membrane that catalyzes the export of biliverdin from the mitochondrial matrix, and plays a crucial role in hemoglobin synthesis and antioxidative stress. Participates in the early step of the heme biosynthetic process during insertion of iron into protoporphyrin IX (PPIX). Involved in the stabilization of the iron transporter mitoferrin-1/SLC25A37. In addition may be involved in mitochondrial unfolded protein response (UPRmt) signaling pathway, although ABCB10 probably does not participate in peptide export from mitochondria.</text>
</comment>
<keyword evidence="15 21" id="KW-0472">Membrane</keyword>
<comment type="similarity">
    <text evidence="2">Belongs to the ABC transporter superfamily. ABCB family. Mitochondrial peptide exporter (TC 3.A.1.212) subfamily.</text>
</comment>
<dbReference type="InterPro" id="IPR017871">
    <property type="entry name" value="ABC_transporter-like_CS"/>
</dbReference>
<keyword evidence="9" id="KW-0460">Magnesium</keyword>
<dbReference type="EMBL" id="JAIZAY010000003">
    <property type="protein sequence ID" value="KAJ8045363.1"/>
    <property type="molecule type" value="Genomic_DNA"/>
</dbReference>
<dbReference type="InterPro" id="IPR027417">
    <property type="entry name" value="P-loop_NTPase"/>
</dbReference>
<reference evidence="24" key="1">
    <citation type="submission" date="2021-10" db="EMBL/GenBank/DDBJ databases">
        <title>Tropical sea cucumber genome reveals ecological adaptation and Cuvierian tubules defense mechanism.</title>
        <authorList>
            <person name="Chen T."/>
        </authorList>
    </citation>
    <scope>NUCLEOTIDE SEQUENCE</scope>
    <source>
        <strain evidence="24">Nanhai2018</strain>
        <tissue evidence="24">Muscle</tissue>
    </source>
</reference>
<evidence type="ECO:0000313" key="24">
    <source>
        <dbReference type="EMBL" id="KAJ8045363.1"/>
    </source>
</evidence>
<evidence type="ECO:0000256" key="3">
    <source>
        <dbReference type="ARBA" id="ARBA00022448"/>
    </source>
</evidence>
<evidence type="ECO:0000256" key="19">
    <source>
        <dbReference type="ARBA" id="ARBA00075187"/>
    </source>
</evidence>
<dbReference type="InterPro" id="IPR036640">
    <property type="entry name" value="ABC1_TM_sf"/>
</dbReference>
<evidence type="ECO:0000256" key="6">
    <source>
        <dbReference type="ARBA" id="ARBA00022741"/>
    </source>
</evidence>
<keyword evidence="14" id="KW-0496">Mitochondrion</keyword>
<gene>
    <name evidence="24" type="ORF">HOLleu_08359</name>
</gene>
<comment type="catalytic activity">
    <reaction evidence="16">
        <text>biliverdin IXalpha(in) + ATP + H2O = biliverdin IXalpha(out) + ADP + phosphate + H(+)</text>
        <dbReference type="Rhea" id="RHEA:82359"/>
        <dbReference type="ChEBI" id="CHEBI:15377"/>
        <dbReference type="ChEBI" id="CHEBI:15378"/>
        <dbReference type="ChEBI" id="CHEBI:30616"/>
        <dbReference type="ChEBI" id="CHEBI:43474"/>
        <dbReference type="ChEBI" id="CHEBI:57991"/>
        <dbReference type="ChEBI" id="CHEBI:456216"/>
    </reaction>
    <physiologicalReaction direction="left-to-right" evidence="16">
        <dbReference type="Rhea" id="RHEA:82360"/>
    </physiologicalReaction>
</comment>
<keyword evidence="10" id="KW-0809">Transit peptide</keyword>
<accession>A0A9Q1CHG7</accession>
<dbReference type="FunFam" id="1.20.1560.10:FF:000048">
    <property type="entry name" value="ATP-binding cassette sub-family B member 10, mitochondrial"/>
    <property type="match status" value="1"/>
</dbReference>
<evidence type="ECO:0000256" key="21">
    <source>
        <dbReference type="SAM" id="Phobius"/>
    </source>
</evidence>